<feature type="transmembrane region" description="Helical" evidence="1">
    <location>
        <begin position="14"/>
        <end position="34"/>
    </location>
</feature>
<proteinExistence type="predicted"/>
<accession>U4Q1V2</accession>
<evidence type="ECO:0000313" key="2">
    <source>
        <dbReference type="EMBL" id="CDI07699.1"/>
    </source>
</evidence>
<organism evidence="2 3">
    <name type="scientific">Agrobacterium pusense</name>
    <dbReference type="NCBI Taxonomy" id="648995"/>
    <lineage>
        <taxon>Bacteria</taxon>
        <taxon>Pseudomonadati</taxon>
        <taxon>Pseudomonadota</taxon>
        <taxon>Alphaproteobacteria</taxon>
        <taxon>Hyphomicrobiales</taxon>
        <taxon>Rhizobiaceae</taxon>
        <taxon>Rhizobium/Agrobacterium group</taxon>
        <taxon>Agrobacterium</taxon>
    </lineage>
</organism>
<keyword evidence="1" id="KW-0472">Membrane</keyword>
<evidence type="ECO:0000256" key="1">
    <source>
        <dbReference type="SAM" id="Phobius"/>
    </source>
</evidence>
<dbReference type="EMBL" id="HG518322">
    <property type="protein sequence ID" value="CDI07699.1"/>
    <property type="molecule type" value="Genomic_DNA"/>
</dbReference>
<protein>
    <submittedName>
        <fullName evidence="2">Uncharacterized protein</fullName>
    </submittedName>
</protein>
<dbReference type="Proteomes" id="UP000016944">
    <property type="component" value="Chromosome I"/>
</dbReference>
<reference evidence="2 3" key="1">
    <citation type="journal article" date="2013" name="Genome Announc.">
        <title>Complete Genome Sequence of the Sesbania Symbiont and Rice Growth-Promoting Endophyte Rhizobium sp. Strain IRBG74.</title>
        <authorList>
            <person name="Crook M.B."/>
            <person name="Mitra S."/>
            <person name="Ane J.M."/>
            <person name="Sadowsky M.J."/>
            <person name="Gyaneshwar P."/>
        </authorList>
    </citation>
    <scope>NUCLEOTIDE SEQUENCE [LARGE SCALE GENOMIC DNA]</scope>
    <source>
        <strain evidence="2 3">IRBG74</strain>
    </source>
</reference>
<keyword evidence="1" id="KW-0812">Transmembrane</keyword>
<name>U4Q1V2_9HYPH</name>
<dbReference type="AlphaFoldDB" id="U4Q1V2"/>
<dbReference type="HOGENOM" id="CLU_3358089_0_0_5"/>
<dbReference type="KEGG" id="rir:BN877_I0785"/>
<evidence type="ECO:0000313" key="3">
    <source>
        <dbReference type="Proteomes" id="UP000016944"/>
    </source>
</evidence>
<keyword evidence="1" id="KW-1133">Transmembrane helix</keyword>
<gene>
    <name evidence="2" type="ORF">BN877_I0785</name>
</gene>
<sequence length="36" mass="3952">MSGMMEERSSGGTLYPQIAPSFVFLAAIPVYDIICR</sequence>